<dbReference type="SUPFAM" id="SSF51735">
    <property type="entry name" value="NAD(P)-binding Rossmann-fold domains"/>
    <property type="match status" value="1"/>
</dbReference>
<gene>
    <name evidence="4" type="ORF">CPLU01_06576</name>
</gene>
<reference evidence="4" key="1">
    <citation type="journal article" date="2020" name="Phytopathology">
        <title>Genome Sequence Resources of Colletotrichum truncatum, C. plurivorum, C. musicola, and C. sojae: Four Species Pathogenic to Soybean (Glycine max).</title>
        <authorList>
            <person name="Rogerio F."/>
            <person name="Boufleur T.R."/>
            <person name="Ciampi-Guillardi M."/>
            <person name="Sukno S.A."/>
            <person name="Thon M.R."/>
            <person name="Massola Junior N.S."/>
            <person name="Baroncelli R."/>
        </authorList>
    </citation>
    <scope>NUCLEOTIDE SEQUENCE</scope>
    <source>
        <strain evidence="4">LFN00145</strain>
    </source>
</reference>
<dbReference type="EMBL" id="WIGO01000077">
    <property type="protein sequence ID" value="KAF6831786.1"/>
    <property type="molecule type" value="Genomic_DNA"/>
</dbReference>
<keyword evidence="2" id="KW-0521">NADP</keyword>
<dbReference type="PANTHER" id="PTHR43618:SF18">
    <property type="entry name" value="SHORT CHAIN DEHYDROGENASE_REDUCTASE FAMILY (AFU_ORTHOLOGUE AFUA_5G12480)"/>
    <property type="match status" value="1"/>
</dbReference>
<evidence type="ECO:0000256" key="3">
    <source>
        <dbReference type="ARBA" id="ARBA00023002"/>
    </source>
</evidence>
<dbReference type="InterPro" id="IPR020904">
    <property type="entry name" value="Sc_DH/Rdtase_CS"/>
</dbReference>
<comment type="similarity">
    <text evidence="1">Belongs to the short-chain dehydrogenases/reductases (SDR) family.</text>
</comment>
<accession>A0A8H6KIN0</accession>
<dbReference type="GO" id="GO:0016491">
    <property type="term" value="F:oxidoreductase activity"/>
    <property type="evidence" value="ECO:0007669"/>
    <property type="project" value="UniProtKB-KW"/>
</dbReference>
<evidence type="ECO:0000256" key="1">
    <source>
        <dbReference type="ARBA" id="ARBA00006484"/>
    </source>
</evidence>
<dbReference type="Proteomes" id="UP000654918">
    <property type="component" value="Unassembled WGS sequence"/>
</dbReference>
<dbReference type="CDD" id="cd05233">
    <property type="entry name" value="SDR_c"/>
    <property type="match status" value="1"/>
</dbReference>
<comment type="caution">
    <text evidence="4">The sequence shown here is derived from an EMBL/GenBank/DDBJ whole genome shotgun (WGS) entry which is preliminary data.</text>
</comment>
<evidence type="ECO:0000313" key="5">
    <source>
        <dbReference type="Proteomes" id="UP000654918"/>
    </source>
</evidence>
<dbReference type="Pfam" id="PF00106">
    <property type="entry name" value="adh_short"/>
    <property type="match status" value="1"/>
</dbReference>
<dbReference type="AlphaFoldDB" id="A0A8H6KIN0"/>
<evidence type="ECO:0000313" key="4">
    <source>
        <dbReference type="EMBL" id="KAF6831786.1"/>
    </source>
</evidence>
<proteinExistence type="inferred from homology"/>
<evidence type="ECO:0000256" key="2">
    <source>
        <dbReference type="ARBA" id="ARBA00022857"/>
    </source>
</evidence>
<dbReference type="PANTHER" id="PTHR43618">
    <property type="entry name" value="7-ALPHA-HYDROXYSTEROID DEHYDROGENASE"/>
    <property type="match status" value="1"/>
</dbReference>
<dbReference type="PROSITE" id="PS00061">
    <property type="entry name" value="ADH_SHORT"/>
    <property type="match status" value="1"/>
</dbReference>
<dbReference type="Gene3D" id="3.40.50.720">
    <property type="entry name" value="NAD(P)-binding Rossmann-like Domain"/>
    <property type="match status" value="1"/>
</dbReference>
<keyword evidence="5" id="KW-1185">Reference proteome</keyword>
<sequence length="299" mass="31519">MSHSPPANAPSWDVFNVSGLVAVITGGGSGLGLMFAKALEANGAAKVYIIGRSWQKLESASKQAKYGRIVPLPGDVTSQDSLKECVDYIAAREGYINLLILCAGRSGPGMGDDKSGLKTLEDNQRYFLSLDMADWTNTYHVNVTASFYTAISFLLLLEAGNKQGNYPVQSQVIGMSSVGGCCRGLHGSFAYAVSKTAVRQLTQSLATHFAPWKIRFNALALGGFRSELTEQMALFKLTDPKAEEDGSVPASRATVLRAGREVEAAGAVLYLASLAGGYTNGAVLLGDGGCATLIPSTYG</sequence>
<protein>
    <submittedName>
        <fullName evidence="4">Short chain dehydrogenase</fullName>
    </submittedName>
</protein>
<dbReference type="InterPro" id="IPR052178">
    <property type="entry name" value="Sec_Metab_Biosynth_SDR"/>
</dbReference>
<organism evidence="4 5">
    <name type="scientific">Colletotrichum plurivorum</name>
    <dbReference type="NCBI Taxonomy" id="2175906"/>
    <lineage>
        <taxon>Eukaryota</taxon>
        <taxon>Fungi</taxon>
        <taxon>Dikarya</taxon>
        <taxon>Ascomycota</taxon>
        <taxon>Pezizomycotina</taxon>
        <taxon>Sordariomycetes</taxon>
        <taxon>Hypocreomycetidae</taxon>
        <taxon>Glomerellales</taxon>
        <taxon>Glomerellaceae</taxon>
        <taxon>Colletotrichum</taxon>
        <taxon>Colletotrichum orchidearum species complex</taxon>
    </lineage>
</organism>
<dbReference type="InterPro" id="IPR036291">
    <property type="entry name" value="NAD(P)-bd_dom_sf"/>
</dbReference>
<name>A0A8H6KIN0_9PEZI</name>
<dbReference type="PRINTS" id="PR00081">
    <property type="entry name" value="GDHRDH"/>
</dbReference>
<keyword evidence="3" id="KW-0560">Oxidoreductase</keyword>
<dbReference type="InterPro" id="IPR002347">
    <property type="entry name" value="SDR_fam"/>
</dbReference>